<proteinExistence type="inferred from homology"/>
<evidence type="ECO:0000256" key="1">
    <source>
        <dbReference type="ARBA" id="ARBA00022679"/>
    </source>
</evidence>
<gene>
    <name evidence="6" type="ORF">CEN89_245</name>
</gene>
<evidence type="ECO:0000313" key="6">
    <source>
        <dbReference type="EMBL" id="TSC93130.1"/>
    </source>
</evidence>
<feature type="domain" description="Cobalamin adenosyltransferase-like" evidence="5">
    <location>
        <begin position="3"/>
        <end position="160"/>
    </location>
</feature>
<reference evidence="6 7" key="1">
    <citation type="submission" date="2017-07" db="EMBL/GenBank/DDBJ databases">
        <title>Mechanisms for carbon and nitrogen cycling indicate functional differentiation within the Candidate Phyla Radiation.</title>
        <authorList>
            <person name="Danczak R.E."/>
            <person name="Johnston M.D."/>
            <person name="Kenah C."/>
            <person name="Slattery M."/>
            <person name="Wrighton K.C."/>
            <person name="Wilkins M.J."/>
        </authorList>
    </citation>
    <scope>NUCLEOTIDE SEQUENCE [LARGE SCALE GENOMIC DNA]</scope>
    <source>
        <strain evidence="6">Licking1014_7</strain>
    </source>
</reference>
<comment type="pathway">
    <text evidence="4">Cofactor biosynthesis; adenosylcobalamin biosynthesis; adenosylcobalamin from cob(II)yrinate a,c-diamide: step 2/7.</text>
</comment>
<dbReference type="NCBIfam" id="TIGR00636">
    <property type="entry name" value="PduO_Nterm"/>
    <property type="match status" value="1"/>
</dbReference>
<evidence type="ECO:0000256" key="3">
    <source>
        <dbReference type="ARBA" id="ARBA00022840"/>
    </source>
</evidence>
<keyword evidence="1 4" id="KW-0808">Transferase</keyword>
<dbReference type="GO" id="GO:0009236">
    <property type="term" value="P:cobalamin biosynthetic process"/>
    <property type="evidence" value="ECO:0007669"/>
    <property type="project" value="UniProtKB-UniRule"/>
</dbReference>
<dbReference type="PANTHER" id="PTHR12213:SF0">
    <property type="entry name" value="CORRINOID ADENOSYLTRANSFERASE MMAB"/>
    <property type="match status" value="1"/>
</dbReference>
<dbReference type="EC" id="2.5.1.17" evidence="4"/>
<keyword evidence="4" id="KW-0169">Cobalamin biosynthesis</keyword>
<keyword evidence="2 4" id="KW-0547">Nucleotide-binding</keyword>
<dbReference type="Gene3D" id="1.20.1200.10">
    <property type="entry name" value="Cobalamin adenosyltransferase-like"/>
    <property type="match status" value="1"/>
</dbReference>
<dbReference type="Pfam" id="PF01923">
    <property type="entry name" value="Cob_adeno_trans"/>
    <property type="match status" value="1"/>
</dbReference>
<accession>A0A554LJT8</accession>
<comment type="similarity">
    <text evidence="4">Belongs to the Cob(I)alamin adenosyltransferase family.</text>
</comment>
<evidence type="ECO:0000313" key="7">
    <source>
        <dbReference type="Proteomes" id="UP000315689"/>
    </source>
</evidence>
<dbReference type="AlphaFoldDB" id="A0A554LJT8"/>
<dbReference type="GO" id="GO:0008817">
    <property type="term" value="F:corrinoid adenosyltransferase activity"/>
    <property type="evidence" value="ECO:0007669"/>
    <property type="project" value="UniProtKB-UniRule"/>
</dbReference>
<dbReference type="GO" id="GO:0005524">
    <property type="term" value="F:ATP binding"/>
    <property type="evidence" value="ECO:0007669"/>
    <property type="project" value="UniProtKB-UniRule"/>
</dbReference>
<evidence type="ECO:0000259" key="5">
    <source>
        <dbReference type="Pfam" id="PF01923"/>
    </source>
</evidence>
<evidence type="ECO:0000256" key="4">
    <source>
        <dbReference type="RuleBase" id="RU366026"/>
    </source>
</evidence>
<protein>
    <recommendedName>
        <fullName evidence="4">Corrinoid adenosyltransferase</fullName>
        <ecNumber evidence="4">2.5.1.17</ecNumber>
    </recommendedName>
    <alternativeName>
        <fullName evidence="4">Cob(II)alamin adenosyltransferase</fullName>
    </alternativeName>
    <alternativeName>
        <fullName evidence="4">Cob(II)yrinic acid a,c-diamide adenosyltransferase</fullName>
    </alternativeName>
    <alternativeName>
        <fullName evidence="4">Cobinamide/cobalamin adenosyltransferase</fullName>
    </alternativeName>
</protein>
<evidence type="ECO:0000256" key="2">
    <source>
        <dbReference type="ARBA" id="ARBA00022741"/>
    </source>
</evidence>
<dbReference type="PANTHER" id="PTHR12213">
    <property type="entry name" value="CORRINOID ADENOSYLTRANSFERASE"/>
    <property type="match status" value="1"/>
</dbReference>
<name>A0A554LJT8_9BACT</name>
<dbReference type="UniPathway" id="UPA00148">
    <property type="reaction ID" value="UER00233"/>
</dbReference>
<comment type="catalytic activity">
    <reaction evidence="4">
        <text>2 cob(II)yrinate a,c diamide + reduced [electron-transfer flavoprotein] + 2 ATP = 2 adenosylcob(III)yrinate a,c-diamide + 2 triphosphate + oxidized [electron-transfer flavoprotein] + 3 H(+)</text>
        <dbReference type="Rhea" id="RHEA:11528"/>
        <dbReference type="Rhea" id="RHEA-COMP:10685"/>
        <dbReference type="Rhea" id="RHEA-COMP:10686"/>
        <dbReference type="ChEBI" id="CHEBI:15378"/>
        <dbReference type="ChEBI" id="CHEBI:18036"/>
        <dbReference type="ChEBI" id="CHEBI:30616"/>
        <dbReference type="ChEBI" id="CHEBI:57692"/>
        <dbReference type="ChEBI" id="CHEBI:58307"/>
        <dbReference type="ChEBI" id="CHEBI:58503"/>
        <dbReference type="ChEBI" id="CHEBI:58537"/>
        <dbReference type="EC" id="2.5.1.17"/>
    </reaction>
</comment>
<dbReference type="EMBL" id="VMGK01000006">
    <property type="protein sequence ID" value="TSC93130.1"/>
    <property type="molecule type" value="Genomic_DNA"/>
</dbReference>
<organism evidence="6 7">
    <name type="scientific">Candidatus Berkelbacteria bacterium Licking1014_7</name>
    <dbReference type="NCBI Taxonomy" id="2017147"/>
    <lineage>
        <taxon>Bacteria</taxon>
        <taxon>Candidatus Berkelbacteria</taxon>
    </lineage>
</organism>
<dbReference type="InterPro" id="IPR029499">
    <property type="entry name" value="PduO-typ"/>
</dbReference>
<comment type="catalytic activity">
    <reaction evidence="4">
        <text>2 cob(II)alamin + reduced [electron-transfer flavoprotein] + 2 ATP = 2 adenosylcob(III)alamin + 2 triphosphate + oxidized [electron-transfer flavoprotein] + 3 H(+)</text>
        <dbReference type="Rhea" id="RHEA:28671"/>
        <dbReference type="Rhea" id="RHEA-COMP:10685"/>
        <dbReference type="Rhea" id="RHEA-COMP:10686"/>
        <dbReference type="ChEBI" id="CHEBI:15378"/>
        <dbReference type="ChEBI" id="CHEBI:16304"/>
        <dbReference type="ChEBI" id="CHEBI:18036"/>
        <dbReference type="ChEBI" id="CHEBI:18408"/>
        <dbReference type="ChEBI" id="CHEBI:30616"/>
        <dbReference type="ChEBI" id="CHEBI:57692"/>
        <dbReference type="ChEBI" id="CHEBI:58307"/>
        <dbReference type="EC" id="2.5.1.17"/>
    </reaction>
</comment>
<dbReference type="InterPro" id="IPR036451">
    <property type="entry name" value="CblAdoTrfase-like_sf"/>
</dbReference>
<dbReference type="InterPro" id="IPR016030">
    <property type="entry name" value="CblAdoTrfase-like"/>
</dbReference>
<dbReference type="SUPFAM" id="SSF89028">
    <property type="entry name" value="Cobalamin adenosyltransferase-like"/>
    <property type="match status" value="1"/>
</dbReference>
<sequence length="179" mass="20692">MTIYTKNGDQGETKLCDGLEIGKDDLRIEVIGSIDELNSFLGIVKTTQQIPSKIIDNIEIIQRDIMQISSRVAKFNGSKPNKNRTQEMEEVIDAIWQEVPKLNQFLIPGKNEISARLHYCRALARKVERNLVKMSKEEGIDSDFIKYFNRLSDLLFSFAYRCEQKIEDRGEGRVFTNER</sequence>
<dbReference type="Proteomes" id="UP000315689">
    <property type="component" value="Unassembled WGS sequence"/>
</dbReference>
<keyword evidence="3 4" id="KW-0067">ATP-binding</keyword>
<comment type="caution">
    <text evidence="6">The sequence shown here is derived from an EMBL/GenBank/DDBJ whole genome shotgun (WGS) entry which is preliminary data.</text>
</comment>